<comment type="similarity">
    <text evidence="2">Belongs to the UPF0220 family.</text>
</comment>
<dbReference type="GO" id="GO:0006606">
    <property type="term" value="P:protein import into nucleus"/>
    <property type="evidence" value="ECO:0007669"/>
    <property type="project" value="TreeGrafter"/>
</dbReference>
<dbReference type="InterPro" id="IPR031318">
    <property type="entry name" value="OPI10"/>
</dbReference>
<comment type="caution">
    <text evidence="11">The sequence shown here is derived from an EMBL/GenBank/DDBJ whole genome shotgun (WGS) entry which is preliminary data.</text>
</comment>
<dbReference type="GO" id="GO:0005829">
    <property type="term" value="C:cytosol"/>
    <property type="evidence" value="ECO:0007669"/>
    <property type="project" value="TreeGrafter"/>
</dbReference>
<sequence length="712" mass="79496">MITLLSNFDAKKDPMASFLRQCQNHLVSASFCDSGQCVRKRNIKQKPSYRSIDIMFKFPRSLNLMSLEGRNKVLCLKSGTTRAPEDQGRSLLTKQARQSRMEKEKVKEKEKKNDGICISPSASDMGKGKFKVWEDVPEVDAPGLPTLPHDSSDLSEPPLPSIPSYSKGKKKQDQKQKQPNNFRRRVEAEFERRRAAAEPDDHEAMFNHALAPDIESLGVTISEEDSARQLARLLRVLNSNTLYDDGSCVFGSRVVDNLENVAESVDMMTRVPSSYLPHMSAPIWDSSLGLFPDTGTYDEYDNYHNTGLDDIWEDIMLTRYGGDGFQTQIITRQQRRETARTVMSVETSSSDRPPISNPRLTRPSPYKPQRVCVFNVPDLSEFPKLREWGIYLAGMLFASGWWFFFDAAIISKHTKPDNPLEDVPVRIGFVDYVPAILSTLGMIIVSLINKAQISRENDEPDAWRARCWLFVGFALLAGGLAGSVSLLILKYVVPEYPSHFVAYGIAAVVQNVAIMLSTILTWVIVPGTYESAGRLVQTDLQQIDETHFTFSLSKPEELNHVVIFLTGQVAFPDGIGATVHFLFPGYEKGWQLLGKVSNEKPSAIFRLRGSAIPSKLSSNTLNTVNNNNTQAIIGISVEPINQVDSQTMALTPANTVASKSNESQEVAKRMLENLFDFLSGFAHVGPETLIPLSTLQQWYNKVLTKLQNGGSI</sequence>
<dbReference type="AlphaFoldDB" id="A0A4T0HB05"/>
<keyword evidence="5 8" id="KW-1133">Transmembrane helix</keyword>
<organism evidence="11 12">
    <name type="scientific">Wallemia ichthyophaga</name>
    <dbReference type="NCBI Taxonomy" id="245174"/>
    <lineage>
        <taxon>Eukaryota</taxon>
        <taxon>Fungi</taxon>
        <taxon>Dikarya</taxon>
        <taxon>Basidiomycota</taxon>
        <taxon>Wallemiomycotina</taxon>
        <taxon>Wallemiomycetes</taxon>
        <taxon>Wallemiales</taxon>
        <taxon>Wallemiaceae</taxon>
        <taxon>Wallemia</taxon>
    </lineage>
</organism>
<feature type="domain" description="Hikeshi-like C-terminal" evidence="10">
    <location>
        <begin position="663"/>
        <end position="709"/>
    </location>
</feature>
<reference evidence="11 12" key="1">
    <citation type="submission" date="2019-03" db="EMBL/GenBank/DDBJ databases">
        <title>Sequencing 23 genomes of Wallemia ichthyophaga.</title>
        <authorList>
            <person name="Gostincar C."/>
        </authorList>
    </citation>
    <scope>NUCLEOTIDE SEQUENCE [LARGE SCALE GENOMIC DNA]</scope>
    <source>
        <strain evidence="11 12">EXF-8621</strain>
    </source>
</reference>
<evidence type="ECO:0000259" key="10">
    <source>
        <dbReference type="Pfam" id="PF21057"/>
    </source>
</evidence>
<comment type="subcellular location">
    <subcellularLocation>
        <location evidence="1">Membrane</location>
        <topology evidence="1">Multi-pass membrane protein</topology>
    </subcellularLocation>
</comment>
<feature type="region of interest" description="Disordered" evidence="7">
    <location>
        <begin position="342"/>
        <end position="361"/>
    </location>
</feature>
<evidence type="ECO:0000256" key="1">
    <source>
        <dbReference type="ARBA" id="ARBA00004141"/>
    </source>
</evidence>
<feature type="transmembrane region" description="Helical" evidence="8">
    <location>
        <begin position="429"/>
        <end position="448"/>
    </location>
</feature>
<dbReference type="Pfam" id="PF05255">
    <property type="entry name" value="UPF0220"/>
    <property type="match status" value="1"/>
</dbReference>
<gene>
    <name evidence="11" type="ORF">E3P90_01893</name>
</gene>
<evidence type="ECO:0000313" key="12">
    <source>
        <dbReference type="Proteomes" id="UP000306954"/>
    </source>
</evidence>
<proteinExistence type="inferred from homology"/>
<dbReference type="GO" id="GO:0005634">
    <property type="term" value="C:nucleus"/>
    <property type="evidence" value="ECO:0007669"/>
    <property type="project" value="TreeGrafter"/>
</dbReference>
<dbReference type="GO" id="GO:0016020">
    <property type="term" value="C:membrane"/>
    <property type="evidence" value="ECO:0007669"/>
    <property type="project" value="UniProtKB-SubCell"/>
</dbReference>
<feature type="region of interest" description="Disordered" evidence="7">
    <location>
        <begin position="80"/>
        <end position="129"/>
    </location>
</feature>
<keyword evidence="4 8" id="KW-0812">Transmembrane</keyword>
<evidence type="ECO:0000313" key="11">
    <source>
        <dbReference type="EMBL" id="TIB12746.1"/>
    </source>
</evidence>
<feature type="domain" description="Hikeshi-like N-terminal" evidence="9">
    <location>
        <begin position="532"/>
        <end position="651"/>
    </location>
</feature>
<feature type="transmembrane region" description="Helical" evidence="8">
    <location>
        <begin position="388"/>
        <end position="409"/>
    </location>
</feature>
<evidence type="ECO:0008006" key="13">
    <source>
        <dbReference type="Google" id="ProtNLM"/>
    </source>
</evidence>
<dbReference type="InterPro" id="IPR007919">
    <property type="entry name" value="UPF0220"/>
</dbReference>
<dbReference type="PANTHER" id="PTHR12925:SF0">
    <property type="entry name" value="PROTEIN HIKESHI"/>
    <property type="match status" value="1"/>
</dbReference>
<feature type="transmembrane region" description="Helical" evidence="8">
    <location>
        <begin position="468"/>
        <end position="488"/>
    </location>
</feature>
<keyword evidence="6 8" id="KW-0472">Membrane</keyword>
<feature type="compositionally biased region" description="Basic and acidic residues" evidence="7">
    <location>
        <begin position="184"/>
        <end position="198"/>
    </location>
</feature>
<protein>
    <recommendedName>
        <fullName evidence="13">Hikeshi-like domain-containing protein</fullName>
    </recommendedName>
</protein>
<evidence type="ECO:0000259" key="9">
    <source>
        <dbReference type="Pfam" id="PF05603"/>
    </source>
</evidence>
<evidence type="ECO:0000256" key="5">
    <source>
        <dbReference type="ARBA" id="ARBA00022989"/>
    </source>
</evidence>
<evidence type="ECO:0000256" key="6">
    <source>
        <dbReference type="ARBA" id="ARBA00023136"/>
    </source>
</evidence>
<evidence type="ECO:0000256" key="4">
    <source>
        <dbReference type="ARBA" id="ARBA00022692"/>
    </source>
</evidence>
<dbReference type="EMBL" id="SPOF01000017">
    <property type="protein sequence ID" value="TIB12746.1"/>
    <property type="molecule type" value="Genomic_DNA"/>
</dbReference>
<evidence type="ECO:0000256" key="7">
    <source>
        <dbReference type="SAM" id="MobiDB-lite"/>
    </source>
</evidence>
<dbReference type="GO" id="GO:0061608">
    <property type="term" value="F:nuclear import signal receptor activity"/>
    <property type="evidence" value="ECO:0007669"/>
    <property type="project" value="TreeGrafter"/>
</dbReference>
<name>A0A4T0HB05_WALIC</name>
<feature type="transmembrane region" description="Helical" evidence="8">
    <location>
        <begin position="500"/>
        <end position="525"/>
    </location>
</feature>
<feature type="compositionally biased region" description="Basic and acidic residues" evidence="7">
    <location>
        <begin position="99"/>
        <end position="114"/>
    </location>
</feature>
<evidence type="ECO:0000256" key="2">
    <source>
        <dbReference type="ARBA" id="ARBA00005335"/>
    </source>
</evidence>
<comment type="similarity">
    <text evidence="3">Belongs to the OPI10 family.</text>
</comment>
<accession>A0A4T0HB05</accession>
<dbReference type="InterPro" id="IPR008493">
    <property type="entry name" value="Hikeshi-like_N"/>
</dbReference>
<dbReference type="Pfam" id="PF05603">
    <property type="entry name" value="Hikeshi-like_N"/>
    <property type="match status" value="1"/>
</dbReference>
<evidence type="ECO:0000256" key="8">
    <source>
        <dbReference type="SAM" id="Phobius"/>
    </source>
</evidence>
<dbReference type="PANTHER" id="PTHR12925">
    <property type="entry name" value="HIKESHI FAMILY MEMBER"/>
    <property type="match status" value="1"/>
</dbReference>
<dbReference type="Pfam" id="PF21057">
    <property type="entry name" value="Hikeshi-like_C"/>
    <property type="match status" value="1"/>
</dbReference>
<dbReference type="Proteomes" id="UP000306954">
    <property type="component" value="Unassembled WGS sequence"/>
</dbReference>
<dbReference type="InterPro" id="IPR048364">
    <property type="entry name" value="Hikeshi-like_C"/>
</dbReference>
<evidence type="ECO:0000256" key="3">
    <source>
        <dbReference type="ARBA" id="ARBA00006623"/>
    </source>
</evidence>
<feature type="region of interest" description="Disordered" evidence="7">
    <location>
        <begin position="141"/>
        <end position="198"/>
    </location>
</feature>